<keyword evidence="2" id="KW-1185">Reference proteome</keyword>
<protein>
    <submittedName>
        <fullName evidence="1">Uncharacterized protein</fullName>
    </submittedName>
</protein>
<gene>
    <name evidence="1" type="ORF">DPMN_172158</name>
</gene>
<evidence type="ECO:0000313" key="1">
    <source>
        <dbReference type="EMBL" id="KAH3770861.1"/>
    </source>
</evidence>
<evidence type="ECO:0000313" key="2">
    <source>
        <dbReference type="Proteomes" id="UP000828390"/>
    </source>
</evidence>
<accession>A0A9D4E1R8</accession>
<organism evidence="1 2">
    <name type="scientific">Dreissena polymorpha</name>
    <name type="common">Zebra mussel</name>
    <name type="synonym">Mytilus polymorpha</name>
    <dbReference type="NCBI Taxonomy" id="45954"/>
    <lineage>
        <taxon>Eukaryota</taxon>
        <taxon>Metazoa</taxon>
        <taxon>Spiralia</taxon>
        <taxon>Lophotrochozoa</taxon>
        <taxon>Mollusca</taxon>
        <taxon>Bivalvia</taxon>
        <taxon>Autobranchia</taxon>
        <taxon>Heteroconchia</taxon>
        <taxon>Euheterodonta</taxon>
        <taxon>Imparidentia</taxon>
        <taxon>Neoheterodontei</taxon>
        <taxon>Myida</taxon>
        <taxon>Dreissenoidea</taxon>
        <taxon>Dreissenidae</taxon>
        <taxon>Dreissena</taxon>
    </lineage>
</organism>
<dbReference type="AlphaFoldDB" id="A0A9D4E1R8"/>
<dbReference type="Proteomes" id="UP000828390">
    <property type="component" value="Unassembled WGS sequence"/>
</dbReference>
<reference evidence="1" key="1">
    <citation type="journal article" date="2019" name="bioRxiv">
        <title>The Genome of the Zebra Mussel, Dreissena polymorpha: A Resource for Invasive Species Research.</title>
        <authorList>
            <person name="McCartney M.A."/>
            <person name="Auch B."/>
            <person name="Kono T."/>
            <person name="Mallez S."/>
            <person name="Zhang Y."/>
            <person name="Obille A."/>
            <person name="Becker A."/>
            <person name="Abrahante J.E."/>
            <person name="Garbe J."/>
            <person name="Badalamenti J.P."/>
            <person name="Herman A."/>
            <person name="Mangelson H."/>
            <person name="Liachko I."/>
            <person name="Sullivan S."/>
            <person name="Sone E.D."/>
            <person name="Koren S."/>
            <person name="Silverstein K.A.T."/>
            <person name="Beckman K.B."/>
            <person name="Gohl D.M."/>
        </authorList>
    </citation>
    <scope>NUCLEOTIDE SEQUENCE</scope>
    <source>
        <strain evidence="1">Duluth1</strain>
        <tissue evidence="1">Whole animal</tissue>
    </source>
</reference>
<sequence>MVQSHGEHCGADSTVFVSDLRSNLLSCDMSNIEILVENGSKGLFEIFRDTSIKILGLRNDDCVSQTLDILPTLIKLEKILLYGTYFGDCALQLPASLQCISLQTGECSSEWLYSLLIKLSALGHPVECELLNCVVFGVDSIIDEI</sequence>
<comment type="caution">
    <text evidence="1">The sequence shown here is derived from an EMBL/GenBank/DDBJ whole genome shotgun (WGS) entry which is preliminary data.</text>
</comment>
<proteinExistence type="predicted"/>
<dbReference type="EMBL" id="JAIWYP010000009">
    <property type="protein sequence ID" value="KAH3770861.1"/>
    <property type="molecule type" value="Genomic_DNA"/>
</dbReference>
<name>A0A9D4E1R8_DREPO</name>
<reference evidence="1" key="2">
    <citation type="submission" date="2020-11" db="EMBL/GenBank/DDBJ databases">
        <authorList>
            <person name="McCartney M.A."/>
            <person name="Auch B."/>
            <person name="Kono T."/>
            <person name="Mallez S."/>
            <person name="Becker A."/>
            <person name="Gohl D.M."/>
            <person name="Silverstein K.A.T."/>
            <person name="Koren S."/>
            <person name="Bechman K.B."/>
            <person name="Herman A."/>
            <person name="Abrahante J.E."/>
            <person name="Garbe J."/>
        </authorList>
    </citation>
    <scope>NUCLEOTIDE SEQUENCE</scope>
    <source>
        <strain evidence="1">Duluth1</strain>
        <tissue evidence="1">Whole animal</tissue>
    </source>
</reference>